<gene>
    <name evidence="4" type="ORF">PXEA_LOCUS27530</name>
</gene>
<evidence type="ECO:0000256" key="2">
    <source>
        <dbReference type="ARBA" id="ARBA00023134"/>
    </source>
</evidence>
<reference evidence="4" key="1">
    <citation type="submission" date="2018-11" db="EMBL/GenBank/DDBJ databases">
        <authorList>
            <consortium name="Pathogen Informatics"/>
        </authorList>
    </citation>
    <scope>NUCLEOTIDE SEQUENCE</scope>
</reference>
<dbReference type="PANTHER" id="PTHR47977">
    <property type="entry name" value="RAS-RELATED PROTEIN RAB"/>
    <property type="match status" value="1"/>
</dbReference>
<keyword evidence="3" id="KW-0812">Transmembrane</keyword>
<evidence type="ECO:0000313" key="4">
    <source>
        <dbReference type="EMBL" id="VEL34090.1"/>
    </source>
</evidence>
<evidence type="ECO:0000313" key="5">
    <source>
        <dbReference type="Proteomes" id="UP000784294"/>
    </source>
</evidence>
<keyword evidence="5" id="KW-1185">Reference proteome</keyword>
<dbReference type="EMBL" id="CAAALY010246963">
    <property type="protein sequence ID" value="VEL34090.1"/>
    <property type="molecule type" value="Genomic_DNA"/>
</dbReference>
<protein>
    <submittedName>
        <fullName evidence="4">Uncharacterized protein</fullName>
    </submittedName>
</protein>
<dbReference type="InterPro" id="IPR050227">
    <property type="entry name" value="Rab"/>
</dbReference>
<proteinExistence type="predicted"/>
<dbReference type="SUPFAM" id="SSF52540">
    <property type="entry name" value="P-loop containing nucleoside triphosphate hydrolases"/>
    <property type="match status" value="1"/>
</dbReference>
<keyword evidence="3" id="KW-1133">Transmembrane helix</keyword>
<dbReference type="GO" id="GO:0003924">
    <property type="term" value="F:GTPase activity"/>
    <property type="evidence" value="ECO:0007669"/>
    <property type="project" value="InterPro"/>
</dbReference>
<evidence type="ECO:0000256" key="3">
    <source>
        <dbReference type="SAM" id="Phobius"/>
    </source>
</evidence>
<keyword evidence="1" id="KW-0547">Nucleotide-binding</keyword>
<dbReference type="Proteomes" id="UP000784294">
    <property type="component" value="Unassembled WGS sequence"/>
</dbReference>
<feature type="transmembrane region" description="Helical" evidence="3">
    <location>
        <begin position="31"/>
        <end position="48"/>
    </location>
</feature>
<dbReference type="AlphaFoldDB" id="A0A448XD60"/>
<dbReference type="SMART" id="SM00175">
    <property type="entry name" value="RAB"/>
    <property type="match status" value="1"/>
</dbReference>
<dbReference type="GO" id="GO:0005525">
    <property type="term" value="F:GTP binding"/>
    <property type="evidence" value="ECO:0007669"/>
    <property type="project" value="UniProtKB-KW"/>
</dbReference>
<dbReference type="Pfam" id="PF00071">
    <property type="entry name" value="Ras"/>
    <property type="match status" value="1"/>
</dbReference>
<organism evidence="4 5">
    <name type="scientific">Protopolystoma xenopodis</name>
    <dbReference type="NCBI Taxonomy" id="117903"/>
    <lineage>
        <taxon>Eukaryota</taxon>
        <taxon>Metazoa</taxon>
        <taxon>Spiralia</taxon>
        <taxon>Lophotrochozoa</taxon>
        <taxon>Platyhelminthes</taxon>
        <taxon>Monogenea</taxon>
        <taxon>Polyopisthocotylea</taxon>
        <taxon>Polystomatidea</taxon>
        <taxon>Polystomatidae</taxon>
        <taxon>Protopolystoma</taxon>
    </lineage>
</organism>
<dbReference type="PRINTS" id="PR00449">
    <property type="entry name" value="RASTRNSFRMNG"/>
</dbReference>
<keyword evidence="3" id="KW-0472">Membrane</keyword>
<accession>A0A448XD60</accession>
<sequence>MTCRAACKLEGIVQNSRLACDRPRRKYATDYSMYYLVLGLWTTSRGLSMNSFFIISKKHFILCLLIAICPTFSDVNIVYGLVPVNFRSFTKSYFRKADAVVVTYDCMHEKSFLHLRSWLFDVEDGTNGDIVLLFLANKQDLVLLESDRTQIVSNDEGKRLAKASHFMACFAPSFYRALRSLSKNSPLLGEYNGHFYPVSAKTSENLREAFLTLARHRLIILELRSQ</sequence>
<name>A0A448XD60_9PLAT</name>
<dbReference type="InterPro" id="IPR027417">
    <property type="entry name" value="P-loop_NTPase"/>
</dbReference>
<dbReference type="OrthoDB" id="9989112at2759"/>
<evidence type="ECO:0000256" key="1">
    <source>
        <dbReference type="ARBA" id="ARBA00022741"/>
    </source>
</evidence>
<comment type="caution">
    <text evidence="4">The sequence shown here is derived from an EMBL/GenBank/DDBJ whole genome shotgun (WGS) entry which is preliminary data.</text>
</comment>
<dbReference type="InterPro" id="IPR001806">
    <property type="entry name" value="Small_GTPase"/>
</dbReference>
<feature type="transmembrane region" description="Helical" evidence="3">
    <location>
        <begin position="60"/>
        <end position="82"/>
    </location>
</feature>
<dbReference type="PROSITE" id="PS51419">
    <property type="entry name" value="RAB"/>
    <property type="match status" value="1"/>
</dbReference>
<dbReference type="Gene3D" id="3.40.50.300">
    <property type="entry name" value="P-loop containing nucleotide triphosphate hydrolases"/>
    <property type="match status" value="1"/>
</dbReference>
<keyword evidence="2" id="KW-0342">GTP-binding</keyword>